<sequence>MMPRISAVIIVFFLVAVFIMTESRRTLSSRGSAGKVECHKRSCRQRRNKLPHGCPIDCICTTDRTNIFPKEVSAFQQLNVSSRP</sequence>
<name>A0A6G5A7F8_RHIMP</name>
<organism evidence="2">
    <name type="scientific">Rhipicephalus microplus</name>
    <name type="common">Cattle tick</name>
    <name type="synonym">Boophilus microplus</name>
    <dbReference type="NCBI Taxonomy" id="6941"/>
    <lineage>
        <taxon>Eukaryota</taxon>
        <taxon>Metazoa</taxon>
        <taxon>Ecdysozoa</taxon>
        <taxon>Arthropoda</taxon>
        <taxon>Chelicerata</taxon>
        <taxon>Arachnida</taxon>
        <taxon>Acari</taxon>
        <taxon>Parasitiformes</taxon>
        <taxon>Ixodida</taxon>
        <taxon>Ixodoidea</taxon>
        <taxon>Ixodidae</taxon>
        <taxon>Rhipicephalinae</taxon>
        <taxon>Rhipicephalus</taxon>
        <taxon>Boophilus</taxon>
    </lineage>
</organism>
<evidence type="ECO:0000313" key="2">
    <source>
        <dbReference type="EMBL" id="NIE46090.1"/>
    </source>
</evidence>
<protein>
    <submittedName>
        <fullName evidence="2">Putative evasin</fullName>
    </submittedName>
</protein>
<feature type="chain" id="PRO_5026098487" evidence="1">
    <location>
        <begin position="24"/>
        <end position="84"/>
    </location>
</feature>
<proteinExistence type="predicted"/>
<dbReference type="AlphaFoldDB" id="A0A6G5A7F8"/>
<dbReference type="EMBL" id="GIKN01003817">
    <property type="protein sequence ID" value="NIE46090.1"/>
    <property type="molecule type" value="Transcribed_RNA"/>
</dbReference>
<keyword evidence="1" id="KW-0732">Signal</keyword>
<feature type="signal peptide" evidence="1">
    <location>
        <begin position="1"/>
        <end position="23"/>
    </location>
</feature>
<reference evidence="2" key="1">
    <citation type="submission" date="2020-03" db="EMBL/GenBank/DDBJ databases">
        <title>A transcriptome and proteome of the tick Rhipicephalus microplus shaped by the genetic composition of its hosts and developmental stage.</title>
        <authorList>
            <person name="Garcia G.R."/>
            <person name="Ribeiro J.M.C."/>
            <person name="Maruyama S.R."/>
            <person name="Gardinasse L.G."/>
            <person name="Nelson K."/>
            <person name="Ferreira B.R."/>
            <person name="Andrade T.G."/>
            <person name="Santos I.K.F.M."/>
        </authorList>
    </citation>
    <scope>NUCLEOTIDE SEQUENCE</scope>
    <source>
        <strain evidence="2">NSGR</strain>
        <tissue evidence="2">Salivary glands</tissue>
    </source>
</reference>
<evidence type="ECO:0000256" key="1">
    <source>
        <dbReference type="SAM" id="SignalP"/>
    </source>
</evidence>
<accession>A0A6G5A7F8</accession>